<comment type="caution">
    <text evidence="1">The sequence shown here is derived from an EMBL/GenBank/DDBJ whole genome shotgun (WGS) entry which is preliminary data.</text>
</comment>
<dbReference type="Proteomes" id="UP001365405">
    <property type="component" value="Unassembled WGS sequence"/>
</dbReference>
<dbReference type="EMBL" id="JBBUTH010000008">
    <property type="protein sequence ID" value="MEK8051870.1"/>
    <property type="molecule type" value="Genomic_DNA"/>
</dbReference>
<name>A0ABU9CMN5_9BURK</name>
<protein>
    <submittedName>
        <fullName evidence="1">Uncharacterized protein</fullName>
    </submittedName>
</protein>
<accession>A0ABU9CMN5</accession>
<evidence type="ECO:0000313" key="2">
    <source>
        <dbReference type="Proteomes" id="UP001365405"/>
    </source>
</evidence>
<organism evidence="1 2">
    <name type="scientific">Pseudaquabacterium inlustre</name>
    <dbReference type="NCBI Taxonomy" id="2984192"/>
    <lineage>
        <taxon>Bacteria</taxon>
        <taxon>Pseudomonadati</taxon>
        <taxon>Pseudomonadota</taxon>
        <taxon>Betaproteobacteria</taxon>
        <taxon>Burkholderiales</taxon>
        <taxon>Sphaerotilaceae</taxon>
        <taxon>Pseudaquabacterium</taxon>
    </lineage>
</organism>
<sequence>MDPLLTDPALLNALHDQARAEARRLRRAAVGELWRAADAVLATAATASQRSAARWLHRLQRHRSLRQTLPPAGL</sequence>
<dbReference type="RefSeq" id="WP_341411564.1">
    <property type="nucleotide sequence ID" value="NZ_JBBUTH010000008.1"/>
</dbReference>
<gene>
    <name evidence="1" type="ORF">AACH10_16580</name>
</gene>
<keyword evidence="2" id="KW-1185">Reference proteome</keyword>
<evidence type="ECO:0000313" key="1">
    <source>
        <dbReference type="EMBL" id="MEK8051870.1"/>
    </source>
</evidence>
<reference evidence="1 2" key="1">
    <citation type="submission" date="2024-04" db="EMBL/GenBank/DDBJ databases">
        <title>Novel species of the genus Ideonella isolated from streams.</title>
        <authorList>
            <person name="Lu H."/>
        </authorList>
    </citation>
    <scope>NUCLEOTIDE SEQUENCE [LARGE SCALE GENOMIC DNA]</scope>
    <source>
        <strain evidence="1 2">DXS22W</strain>
    </source>
</reference>
<proteinExistence type="predicted"/>